<keyword evidence="3" id="KW-1185">Reference proteome</keyword>
<evidence type="ECO:0000313" key="4">
    <source>
        <dbReference type="WBParaSite" id="NBR_0000775401-mRNA-1"/>
    </source>
</evidence>
<dbReference type="InterPro" id="IPR023393">
    <property type="entry name" value="START-like_dom_sf"/>
</dbReference>
<evidence type="ECO:0000313" key="2">
    <source>
        <dbReference type="EMBL" id="VDL71344.1"/>
    </source>
</evidence>
<dbReference type="Proteomes" id="UP000271162">
    <property type="component" value="Unassembled WGS sequence"/>
</dbReference>
<dbReference type="STRING" id="27835.A0A0N4XXM3"/>
<dbReference type="WBParaSite" id="NBR_0000775401-mRNA-1">
    <property type="protein sequence ID" value="NBR_0000775401-mRNA-1"/>
    <property type="gene ID" value="NBR_0000775401"/>
</dbReference>
<dbReference type="PROSITE" id="PS50848">
    <property type="entry name" value="START"/>
    <property type="match status" value="1"/>
</dbReference>
<dbReference type="GO" id="GO:0099044">
    <property type="term" value="P:vesicle tethering to endoplasmic reticulum"/>
    <property type="evidence" value="ECO:0007669"/>
    <property type="project" value="TreeGrafter"/>
</dbReference>
<dbReference type="GO" id="GO:0005789">
    <property type="term" value="C:endoplasmic reticulum membrane"/>
    <property type="evidence" value="ECO:0007669"/>
    <property type="project" value="TreeGrafter"/>
</dbReference>
<dbReference type="EMBL" id="UYSL01019923">
    <property type="protein sequence ID" value="VDL71344.1"/>
    <property type="molecule type" value="Genomic_DNA"/>
</dbReference>
<name>A0A0N4XXM3_NIPBR</name>
<dbReference type="AlphaFoldDB" id="A0A0N4XXM3"/>
<dbReference type="PANTHER" id="PTHR46121:SF3">
    <property type="entry name" value="STEROIDOGENIC ACUTE REGULATORY-LIKE PROTEIN 1"/>
    <property type="match status" value="1"/>
</dbReference>
<dbReference type="InterPro" id="IPR051869">
    <property type="entry name" value="STARD3"/>
</dbReference>
<protein>
    <submittedName>
        <fullName evidence="4">START domain-containing protein</fullName>
    </submittedName>
</protein>
<proteinExistence type="predicted"/>
<dbReference type="InterPro" id="IPR002913">
    <property type="entry name" value="START_lipid-bd_dom"/>
</dbReference>
<dbReference type="GO" id="GO:0031902">
    <property type="term" value="C:late endosome membrane"/>
    <property type="evidence" value="ECO:0007669"/>
    <property type="project" value="TreeGrafter"/>
</dbReference>
<dbReference type="Pfam" id="PF01852">
    <property type="entry name" value="START"/>
    <property type="match status" value="1"/>
</dbReference>
<evidence type="ECO:0000313" key="3">
    <source>
        <dbReference type="Proteomes" id="UP000271162"/>
    </source>
</evidence>
<dbReference type="GO" id="GO:0008289">
    <property type="term" value="F:lipid binding"/>
    <property type="evidence" value="ECO:0007669"/>
    <property type="project" value="InterPro"/>
</dbReference>
<dbReference type="SUPFAM" id="SSF55961">
    <property type="entry name" value="Bet v1-like"/>
    <property type="match status" value="1"/>
</dbReference>
<reference evidence="2 3" key="2">
    <citation type="submission" date="2018-11" db="EMBL/GenBank/DDBJ databases">
        <authorList>
            <consortium name="Pathogen Informatics"/>
        </authorList>
    </citation>
    <scope>NUCLEOTIDE SEQUENCE [LARGE SCALE GENOMIC DNA]</scope>
</reference>
<gene>
    <name evidence="2" type="ORF">NBR_LOCUS7755</name>
</gene>
<feature type="domain" description="START" evidence="1">
    <location>
        <begin position="1"/>
        <end position="180"/>
    </location>
</feature>
<dbReference type="PANTHER" id="PTHR46121">
    <property type="entry name" value="STEROIDOGENIC ACUTE REGULATORY PROTEIN-LIKE"/>
    <property type="match status" value="1"/>
</dbReference>
<dbReference type="SMART" id="SM00234">
    <property type="entry name" value="START"/>
    <property type="match status" value="1"/>
</dbReference>
<dbReference type="GO" id="GO:0140284">
    <property type="term" value="C:endoplasmic reticulum-endosome membrane contact site"/>
    <property type="evidence" value="ECO:0007669"/>
    <property type="project" value="TreeGrafter"/>
</dbReference>
<dbReference type="GO" id="GO:0005765">
    <property type="term" value="C:lysosomal membrane"/>
    <property type="evidence" value="ECO:0007669"/>
    <property type="project" value="TreeGrafter"/>
</dbReference>
<dbReference type="Gene3D" id="3.30.530.20">
    <property type="match status" value="1"/>
</dbReference>
<evidence type="ECO:0000259" key="1">
    <source>
        <dbReference type="PROSITE" id="PS50848"/>
    </source>
</evidence>
<accession>A0A0N4XXM3</accession>
<sequence length="201" mass="22686">MRKALEIFRSPGYDERDGWKVDCSNEYITVYYKDIDGLRYYAAKAIISLPASKLIDMHWNELGDLQNYNDNMKYGKTIRKLADDVDIAQYASNDKLMVKSREFLVGRMRKNVGTASVLACRSCNIDAIPPSKESVRAFLHVGSASYSPCPEDPDNSCVYDYLFSVDLKGMLLKTVANQALGKLVLSDVENNRVHAIKISPR</sequence>
<dbReference type="CDD" id="cd00177">
    <property type="entry name" value="START"/>
    <property type="match status" value="1"/>
</dbReference>
<reference evidence="4" key="1">
    <citation type="submission" date="2017-02" db="UniProtKB">
        <authorList>
            <consortium name="WormBaseParasite"/>
        </authorList>
    </citation>
    <scope>IDENTIFICATION</scope>
</reference>
<dbReference type="OMA" id="ASNEKFM"/>
<organism evidence="4">
    <name type="scientific">Nippostrongylus brasiliensis</name>
    <name type="common">Rat hookworm</name>
    <dbReference type="NCBI Taxonomy" id="27835"/>
    <lineage>
        <taxon>Eukaryota</taxon>
        <taxon>Metazoa</taxon>
        <taxon>Ecdysozoa</taxon>
        <taxon>Nematoda</taxon>
        <taxon>Chromadorea</taxon>
        <taxon>Rhabditida</taxon>
        <taxon>Rhabditina</taxon>
        <taxon>Rhabditomorpha</taxon>
        <taxon>Strongyloidea</taxon>
        <taxon>Heligmosomidae</taxon>
        <taxon>Nippostrongylus</taxon>
    </lineage>
</organism>